<comment type="caution">
    <text evidence="2">The sequence shown here is derived from an EMBL/GenBank/DDBJ whole genome shotgun (WGS) entry which is preliminary data.</text>
</comment>
<evidence type="ECO:0000313" key="2">
    <source>
        <dbReference type="EMBL" id="TKX32422.1"/>
    </source>
</evidence>
<gene>
    <name evidence="2" type="ORF">CQA76_03615</name>
</gene>
<accession>A0A4V6DWJ0</accession>
<dbReference type="AlphaFoldDB" id="A0A4V6DWJ0"/>
<reference evidence="2 3" key="1">
    <citation type="submission" date="2018-05" db="EMBL/GenBank/DDBJ databases">
        <title>Novel Campyloabacter and Helicobacter Species and Strains.</title>
        <authorList>
            <person name="Mannion A.J."/>
            <person name="Shen Z."/>
            <person name="Fox J.G."/>
        </authorList>
    </citation>
    <scope>NUCLEOTIDE SEQUENCE [LARGE SCALE GENOMIC DNA]</scope>
    <source>
        <strain evidence="3">MIT17-670</strain>
    </source>
</reference>
<evidence type="ECO:0000256" key="1">
    <source>
        <dbReference type="SAM" id="Coils"/>
    </source>
</evidence>
<dbReference type="EMBL" id="NXMA01000005">
    <property type="protein sequence ID" value="TKX32422.1"/>
    <property type="molecule type" value="Genomic_DNA"/>
</dbReference>
<name>A0A4V6DWJ0_9BACT</name>
<organism evidence="2 3">
    <name type="scientific">Campylobacter aviculae</name>
    <dbReference type="NCBI Taxonomy" id="2510190"/>
    <lineage>
        <taxon>Bacteria</taxon>
        <taxon>Pseudomonadati</taxon>
        <taxon>Campylobacterota</taxon>
        <taxon>Epsilonproteobacteria</taxon>
        <taxon>Campylobacterales</taxon>
        <taxon>Campylobacteraceae</taxon>
        <taxon>Campylobacter</taxon>
    </lineage>
</organism>
<proteinExistence type="predicted"/>
<dbReference type="RefSeq" id="WP_137622095.1">
    <property type="nucleotide sequence ID" value="NZ_NXMA01000005.1"/>
</dbReference>
<dbReference type="OrthoDB" id="5362357at2"/>
<sequence length="91" mass="11028">MEKLEQEFNELELNELEKQGEFNEELKRLAMEAANLFRTLNNLKEERKAINESIKSYEEQFKRVMQDIDFLKQPNLFNQEQSKGEEKEEEK</sequence>
<dbReference type="Proteomes" id="UP000310353">
    <property type="component" value="Unassembled WGS sequence"/>
</dbReference>
<keyword evidence="1" id="KW-0175">Coiled coil</keyword>
<evidence type="ECO:0000313" key="3">
    <source>
        <dbReference type="Proteomes" id="UP000310353"/>
    </source>
</evidence>
<keyword evidence="3" id="KW-1185">Reference proteome</keyword>
<feature type="coiled-coil region" evidence="1">
    <location>
        <begin position="1"/>
        <end position="67"/>
    </location>
</feature>
<protein>
    <submittedName>
        <fullName evidence="2">Uncharacterized protein</fullName>
    </submittedName>
</protein>